<protein>
    <recommendedName>
        <fullName evidence="1">F-box domain-containing protein</fullName>
    </recommendedName>
</protein>
<dbReference type="SMART" id="SM00256">
    <property type="entry name" value="FBOX"/>
    <property type="match status" value="1"/>
</dbReference>
<dbReference type="OrthoDB" id="1275210at2759"/>
<comment type="caution">
    <text evidence="2">The sequence shown here is derived from an EMBL/GenBank/DDBJ whole genome shotgun (WGS) entry which is preliminary data.</text>
</comment>
<proteinExistence type="predicted"/>
<accession>A0A9J6AYQ4</accession>
<dbReference type="InterPro" id="IPR017451">
    <property type="entry name" value="F-box-assoc_interact_dom"/>
</dbReference>
<dbReference type="PANTHER" id="PTHR31672:SF13">
    <property type="entry name" value="F-BOX PROTEIN CPR30-LIKE"/>
    <property type="match status" value="1"/>
</dbReference>
<name>A0A9J6AYQ4_SOLCO</name>
<dbReference type="PANTHER" id="PTHR31672">
    <property type="entry name" value="BNACNNG10540D PROTEIN"/>
    <property type="match status" value="1"/>
</dbReference>
<keyword evidence="3" id="KW-1185">Reference proteome</keyword>
<dbReference type="InterPro" id="IPR036047">
    <property type="entry name" value="F-box-like_dom_sf"/>
</dbReference>
<sequence>MSISNLPSICKKFVQERVLLGCTQNGEVVFQGWQCCRIFMYNPQQELFRKTKLSVDLPIASICLDSLYSSCLNLKHKRKRRSATLRKAKLRKTMYENDTCVLPHDILFDVLIKVPVPSLLRFKSISRSWNAIISDNNMFVKAQRDQSKALGRQKIMLQRTTGEFEFIHLENLKGVVEKQNFPIKKFQRAHILCSCDGLVLLKKPKAYKKFVLWNPSSGQHRTIECPYHKLYNHNLPHACGLCYDSDTDDYKVILIYSVFYVVYSTSKGSWSTMKINLPILVQHLPSFELQPNSRLFLCVGGICMEGRVYWSLQNKIEPFVRKTSTIIYFDMKSDELKELPTPLFVREDENELFRLSSVNGCLCLCGIKRVTHELNIWIMEQDDWKLLMRINKSINYFIHCLKLLCCTKNGEFIFDGLGYNKLSIYDPKVQRFVTTTYISNPIEYVLPYATPTLCLDSLYFPSNVMHKKKKLKHIQ</sequence>
<feature type="domain" description="F-box" evidence="1">
    <location>
        <begin position="96"/>
        <end position="142"/>
    </location>
</feature>
<dbReference type="EMBL" id="JACXVP010000001">
    <property type="protein sequence ID" value="KAG5629545.1"/>
    <property type="molecule type" value="Genomic_DNA"/>
</dbReference>
<dbReference type="PROSITE" id="PS50181">
    <property type="entry name" value="FBOX"/>
    <property type="match status" value="1"/>
</dbReference>
<gene>
    <name evidence="2" type="ORF">H5410_001262</name>
</gene>
<organism evidence="2 3">
    <name type="scientific">Solanum commersonii</name>
    <name type="common">Commerson's wild potato</name>
    <name type="synonym">Commerson's nightshade</name>
    <dbReference type="NCBI Taxonomy" id="4109"/>
    <lineage>
        <taxon>Eukaryota</taxon>
        <taxon>Viridiplantae</taxon>
        <taxon>Streptophyta</taxon>
        <taxon>Embryophyta</taxon>
        <taxon>Tracheophyta</taxon>
        <taxon>Spermatophyta</taxon>
        <taxon>Magnoliopsida</taxon>
        <taxon>eudicotyledons</taxon>
        <taxon>Gunneridae</taxon>
        <taxon>Pentapetalae</taxon>
        <taxon>asterids</taxon>
        <taxon>lamiids</taxon>
        <taxon>Solanales</taxon>
        <taxon>Solanaceae</taxon>
        <taxon>Solanoideae</taxon>
        <taxon>Solaneae</taxon>
        <taxon>Solanum</taxon>
    </lineage>
</organism>
<reference evidence="2 3" key="1">
    <citation type="submission" date="2020-09" db="EMBL/GenBank/DDBJ databases">
        <title>De no assembly of potato wild relative species, Solanum commersonii.</title>
        <authorList>
            <person name="Cho K."/>
        </authorList>
    </citation>
    <scope>NUCLEOTIDE SEQUENCE [LARGE SCALE GENOMIC DNA]</scope>
    <source>
        <strain evidence="2">LZ3.2</strain>
        <tissue evidence="2">Leaf</tissue>
    </source>
</reference>
<dbReference type="Pfam" id="PF00646">
    <property type="entry name" value="F-box"/>
    <property type="match status" value="1"/>
</dbReference>
<evidence type="ECO:0000259" key="1">
    <source>
        <dbReference type="PROSITE" id="PS50181"/>
    </source>
</evidence>
<evidence type="ECO:0000313" key="2">
    <source>
        <dbReference type="EMBL" id="KAG5629545.1"/>
    </source>
</evidence>
<dbReference type="Pfam" id="PF07734">
    <property type="entry name" value="FBA_1"/>
    <property type="match status" value="1"/>
</dbReference>
<dbReference type="InterPro" id="IPR001810">
    <property type="entry name" value="F-box_dom"/>
</dbReference>
<dbReference type="Gene3D" id="1.20.1280.50">
    <property type="match status" value="1"/>
</dbReference>
<evidence type="ECO:0000313" key="3">
    <source>
        <dbReference type="Proteomes" id="UP000824120"/>
    </source>
</evidence>
<dbReference type="SUPFAM" id="SSF81383">
    <property type="entry name" value="F-box domain"/>
    <property type="match status" value="1"/>
</dbReference>
<dbReference type="InterPro" id="IPR006527">
    <property type="entry name" value="F-box-assoc_dom_typ1"/>
</dbReference>
<dbReference type="Proteomes" id="UP000824120">
    <property type="component" value="Chromosome 1"/>
</dbReference>
<dbReference type="AlphaFoldDB" id="A0A9J6AYQ4"/>
<dbReference type="InterPro" id="IPR050796">
    <property type="entry name" value="SCF_F-box_component"/>
</dbReference>
<dbReference type="NCBIfam" id="TIGR01640">
    <property type="entry name" value="F_box_assoc_1"/>
    <property type="match status" value="1"/>
</dbReference>